<dbReference type="Gene3D" id="3.40.190.10">
    <property type="entry name" value="Periplasmic binding protein-like II"/>
    <property type="match status" value="2"/>
</dbReference>
<evidence type="ECO:0000313" key="6">
    <source>
        <dbReference type="EMBL" id="MDR7302568.1"/>
    </source>
</evidence>
<keyword evidence="4" id="KW-0804">Transcription</keyword>
<organism evidence="6 7">
    <name type="scientific">Haloactinomyces albus</name>
    <dbReference type="NCBI Taxonomy" id="1352928"/>
    <lineage>
        <taxon>Bacteria</taxon>
        <taxon>Bacillati</taxon>
        <taxon>Actinomycetota</taxon>
        <taxon>Actinomycetes</taxon>
        <taxon>Actinopolysporales</taxon>
        <taxon>Actinopolysporaceae</taxon>
        <taxon>Haloactinomyces</taxon>
    </lineage>
</organism>
<protein>
    <submittedName>
        <fullName evidence="6">DNA-binding transcriptional LysR family regulator</fullName>
    </submittedName>
</protein>
<dbReference type="EMBL" id="JAVDXW010000001">
    <property type="protein sequence ID" value="MDR7302568.1"/>
    <property type="molecule type" value="Genomic_DNA"/>
</dbReference>
<accession>A0AAE3ZCT7</accession>
<name>A0AAE3ZCT7_9ACTN</name>
<dbReference type="GO" id="GO:0032993">
    <property type="term" value="C:protein-DNA complex"/>
    <property type="evidence" value="ECO:0007669"/>
    <property type="project" value="TreeGrafter"/>
</dbReference>
<evidence type="ECO:0000256" key="1">
    <source>
        <dbReference type="ARBA" id="ARBA00009437"/>
    </source>
</evidence>
<dbReference type="PANTHER" id="PTHR30346:SF29">
    <property type="entry name" value="LYSR SUBSTRATE-BINDING"/>
    <property type="match status" value="1"/>
</dbReference>
<dbReference type="Pfam" id="PF03466">
    <property type="entry name" value="LysR_substrate"/>
    <property type="match status" value="1"/>
</dbReference>
<dbReference type="SUPFAM" id="SSF53850">
    <property type="entry name" value="Periplasmic binding protein-like II"/>
    <property type="match status" value="1"/>
</dbReference>
<comment type="similarity">
    <text evidence="1">Belongs to the LysR transcriptional regulatory family.</text>
</comment>
<dbReference type="PROSITE" id="PS50931">
    <property type="entry name" value="HTH_LYSR"/>
    <property type="match status" value="1"/>
</dbReference>
<dbReference type="GO" id="GO:0003700">
    <property type="term" value="F:DNA-binding transcription factor activity"/>
    <property type="evidence" value="ECO:0007669"/>
    <property type="project" value="InterPro"/>
</dbReference>
<proteinExistence type="inferred from homology"/>
<sequence length="298" mass="31315">MLDVRRMQVLRAVVTSGSVSAAATNLGYTPSAISQQVSALEREAGTTLLEKVGRGVRATPAGMLLSERAGTLSELLNTTEAELADLRAGRTGLLRVRFFQSASVALIPPAVAKFRTERPEVQLDLRMVEEGVLEQVADGEADVVVLVIGRDVPGARGVRMLHLVDEPYHAVLPQGHPLCAEEDPLDLTQLAGESWIHGGLAPGPCTESLSDAFASAGFTPTVAVDADSPQAAQGFVAAGLGVALLPRLGLDIVHPGVVVRTVRNPEPVRRIYVGVREAIADQPATRSLLTALFDSAGA</sequence>
<reference evidence="6" key="1">
    <citation type="submission" date="2023-07" db="EMBL/GenBank/DDBJ databases">
        <title>Sequencing the genomes of 1000 actinobacteria strains.</title>
        <authorList>
            <person name="Klenk H.-P."/>
        </authorList>
    </citation>
    <scope>NUCLEOTIDE SEQUENCE</scope>
    <source>
        <strain evidence="6">DSM 45977</strain>
    </source>
</reference>
<evidence type="ECO:0000256" key="2">
    <source>
        <dbReference type="ARBA" id="ARBA00023015"/>
    </source>
</evidence>
<dbReference type="InterPro" id="IPR036388">
    <property type="entry name" value="WH-like_DNA-bd_sf"/>
</dbReference>
<dbReference type="CDD" id="cd08423">
    <property type="entry name" value="PBP2_LTTR_like_6"/>
    <property type="match status" value="1"/>
</dbReference>
<keyword evidence="7" id="KW-1185">Reference proteome</keyword>
<feature type="domain" description="HTH lysR-type" evidence="5">
    <location>
        <begin position="2"/>
        <end position="59"/>
    </location>
</feature>
<keyword evidence="3 6" id="KW-0238">DNA-binding</keyword>
<dbReference type="SUPFAM" id="SSF46785">
    <property type="entry name" value="Winged helix' DNA-binding domain"/>
    <property type="match status" value="1"/>
</dbReference>
<gene>
    <name evidence="6" type="ORF">JOF55_002749</name>
</gene>
<dbReference type="RefSeq" id="WP_310274199.1">
    <property type="nucleotide sequence ID" value="NZ_JAVDXW010000001.1"/>
</dbReference>
<dbReference type="Pfam" id="PF00126">
    <property type="entry name" value="HTH_1"/>
    <property type="match status" value="1"/>
</dbReference>
<dbReference type="AlphaFoldDB" id="A0AAE3ZCT7"/>
<dbReference type="InterPro" id="IPR005119">
    <property type="entry name" value="LysR_subst-bd"/>
</dbReference>
<evidence type="ECO:0000256" key="3">
    <source>
        <dbReference type="ARBA" id="ARBA00023125"/>
    </source>
</evidence>
<evidence type="ECO:0000313" key="7">
    <source>
        <dbReference type="Proteomes" id="UP001180845"/>
    </source>
</evidence>
<dbReference type="InterPro" id="IPR000847">
    <property type="entry name" value="LysR_HTH_N"/>
</dbReference>
<comment type="caution">
    <text evidence="6">The sequence shown here is derived from an EMBL/GenBank/DDBJ whole genome shotgun (WGS) entry which is preliminary data.</text>
</comment>
<keyword evidence="2" id="KW-0805">Transcription regulation</keyword>
<dbReference type="InterPro" id="IPR036390">
    <property type="entry name" value="WH_DNA-bd_sf"/>
</dbReference>
<evidence type="ECO:0000256" key="4">
    <source>
        <dbReference type="ARBA" id="ARBA00023163"/>
    </source>
</evidence>
<dbReference type="PANTHER" id="PTHR30346">
    <property type="entry name" value="TRANSCRIPTIONAL DUAL REGULATOR HCAR-RELATED"/>
    <property type="match status" value="1"/>
</dbReference>
<evidence type="ECO:0000259" key="5">
    <source>
        <dbReference type="PROSITE" id="PS50931"/>
    </source>
</evidence>
<dbReference type="Proteomes" id="UP001180845">
    <property type="component" value="Unassembled WGS sequence"/>
</dbReference>
<dbReference type="GO" id="GO:0003677">
    <property type="term" value="F:DNA binding"/>
    <property type="evidence" value="ECO:0007669"/>
    <property type="project" value="UniProtKB-KW"/>
</dbReference>
<dbReference type="Gene3D" id="1.10.10.10">
    <property type="entry name" value="Winged helix-like DNA-binding domain superfamily/Winged helix DNA-binding domain"/>
    <property type="match status" value="1"/>
</dbReference>